<dbReference type="Proteomes" id="UP001608902">
    <property type="component" value="Unassembled WGS sequence"/>
</dbReference>
<dbReference type="PANTHER" id="PTHR47219:SF25">
    <property type="entry name" value="RAB-GAP TBC DOMAIN-CONTAINING PROTEIN"/>
    <property type="match status" value="1"/>
</dbReference>
<dbReference type="FunFam" id="1.10.472.80:FF:000019">
    <property type="entry name" value="USP6 N-terminal like"/>
    <property type="match status" value="1"/>
</dbReference>
<dbReference type="Gene3D" id="1.10.472.80">
    <property type="entry name" value="Ypt/Rab-GAP domain of gyp1p, domain 3"/>
    <property type="match status" value="1"/>
</dbReference>
<evidence type="ECO:0000313" key="4">
    <source>
        <dbReference type="Proteomes" id="UP001608902"/>
    </source>
</evidence>
<dbReference type="AlphaFoldDB" id="A0ABD6E405"/>
<comment type="caution">
    <text evidence="3">The sequence shown here is derived from an EMBL/GenBank/DDBJ whole genome shotgun (WGS) entry which is preliminary data.</text>
</comment>
<sequence>MYNTEVGYCQGMSQIAALFLMYMDEEDAFWCLHSLLVGRRYTMHGFFVPGFPKLLRFQAHFELLLQKYLPRLKKHMDDVRIPHIYLTKWWFGCFLDRVPFPLALRIWDVFLLEGDSILLAMAMNIMKLHKSVIKKLQIENFMEYIQTTIAVNFGFSEEDTMRSLQDCLKRLQNDHMALPPPPKEGEPPEVPTKPLGPILTRSMVDIRLDIAEIQSRSSRANSVAGRSPAVFRHDRIPPSPTPAHSKFLNSSLPVRSDYLSTISSSSHSSKDTITEKSGKLPTTQPLSSVSHYQPSTNATSSTSRPLTTPVSIDSAVSMVDTASSPVAPSDFLNLRSSPIVSNYYRMPSATSLVFSSKYHERTPSSVAGSVHSGAVPSRTAVPIQLQYSNYDSSYSGQEPPSPARTFSPIRKEPSDLQFRDNDSDILLERTAPPDPPIDYNVDRFVEAKFPLSPIRSSSYNSKSSELTTVEAQTTVTSAQSEGMSLVQQEPEVSHHSLEHRGSLYDNVPSSSQTNHFGSSRCDDMKYHYSGGSDGEPVTYTTEVKKIITDTGKRIDHLSSFSQERNDHQHRRASGDQDARVTHLPNNITCVTVGNDFVEDQRSSLNRAVTRHETGLSSSRYVDVEGRANPRYVSRSITTYENLPRSHGTFNTDGGIEGQTRRTLPSGVVRRYAPDRHHQTKSNMPTMPTVSDQREKHSFV</sequence>
<feature type="region of interest" description="Disordered" evidence="1">
    <location>
        <begin position="673"/>
        <end position="699"/>
    </location>
</feature>
<protein>
    <recommendedName>
        <fullName evidence="2">Rab-GAP TBC domain-containing protein</fullName>
    </recommendedName>
</protein>
<feature type="region of interest" description="Disordered" evidence="1">
    <location>
        <begin position="175"/>
        <end position="196"/>
    </location>
</feature>
<dbReference type="Pfam" id="PF00566">
    <property type="entry name" value="RabGAP-TBC"/>
    <property type="match status" value="1"/>
</dbReference>
<dbReference type="InterPro" id="IPR050302">
    <property type="entry name" value="Rab_GAP_TBC_domain"/>
</dbReference>
<dbReference type="InterPro" id="IPR035969">
    <property type="entry name" value="Rab-GAP_TBC_sf"/>
</dbReference>
<evidence type="ECO:0000313" key="3">
    <source>
        <dbReference type="EMBL" id="MFH4974583.1"/>
    </source>
</evidence>
<evidence type="ECO:0000256" key="1">
    <source>
        <dbReference type="SAM" id="MobiDB-lite"/>
    </source>
</evidence>
<feature type="region of interest" description="Disordered" evidence="1">
    <location>
        <begin position="390"/>
        <end position="415"/>
    </location>
</feature>
<feature type="region of interest" description="Disordered" evidence="1">
    <location>
        <begin position="215"/>
        <end position="249"/>
    </location>
</feature>
<accession>A0ABD6E405</accession>
<feature type="compositionally biased region" description="Basic and acidic residues" evidence="1">
    <location>
        <begin position="268"/>
        <end position="278"/>
    </location>
</feature>
<feature type="domain" description="Rab-GAP TBC" evidence="2">
    <location>
        <begin position="1"/>
        <end position="114"/>
    </location>
</feature>
<evidence type="ECO:0000259" key="2">
    <source>
        <dbReference type="PROSITE" id="PS50086"/>
    </source>
</evidence>
<reference evidence="3 4" key="1">
    <citation type="submission" date="2024-08" db="EMBL/GenBank/DDBJ databases">
        <title>Gnathostoma spinigerum genome.</title>
        <authorList>
            <person name="Gonzalez-Bertolin B."/>
            <person name="Monzon S."/>
            <person name="Zaballos A."/>
            <person name="Jimenez P."/>
            <person name="Dekumyoy P."/>
            <person name="Varona S."/>
            <person name="Cuesta I."/>
            <person name="Sumanam S."/>
            <person name="Adisakwattana P."/>
            <person name="Gasser R.B."/>
            <person name="Hernandez-Gonzalez A."/>
            <person name="Young N.D."/>
            <person name="Perteguer M.J."/>
        </authorList>
    </citation>
    <scope>NUCLEOTIDE SEQUENCE [LARGE SCALE GENOMIC DNA]</scope>
    <source>
        <strain evidence="3">AL3</strain>
        <tissue evidence="3">Liver</tissue>
    </source>
</reference>
<feature type="region of interest" description="Disordered" evidence="1">
    <location>
        <begin position="261"/>
        <end position="308"/>
    </location>
</feature>
<proteinExistence type="predicted"/>
<dbReference type="PROSITE" id="PS50086">
    <property type="entry name" value="TBC_RABGAP"/>
    <property type="match status" value="1"/>
</dbReference>
<organism evidence="3 4">
    <name type="scientific">Gnathostoma spinigerum</name>
    <dbReference type="NCBI Taxonomy" id="75299"/>
    <lineage>
        <taxon>Eukaryota</taxon>
        <taxon>Metazoa</taxon>
        <taxon>Ecdysozoa</taxon>
        <taxon>Nematoda</taxon>
        <taxon>Chromadorea</taxon>
        <taxon>Rhabditida</taxon>
        <taxon>Spirurina</taxon>
        <taxon>Gnathostomatomorpha</taxon>
        <taxon>Gnathostomatoidea</taxon>
        <taxon>Gnathostomatidae</taxon>
        <taxon>Gnathostoma</taxon>
    </lineage>
</organism>
<name>A0ABD6E405_9BILA</name>
<dbReference type="PANTHER" id="PTHR47219">
    <property type="entry name" value="RAB GTPASE-ACTIVATING PROTEIN 1-LIKE"/>
    <property type="match status" value="1"/>
</dbReference>
<feature type="compositionally biased region" description="Polar residues" evidence="1">
    <location>
        <begin position="280"/>
        <end position="308"/>
    </location>
</feature>
<gene>
    <name evidence="3" type="ORF">AB6A40_001292</name>
</gene>
<keyword evidence="4" id="KW-1185">Reference proteome</keyword>
<dbReference type="SUPFAM" id="SSF47923">
    <property type="entry name" value="Ypt/Rab-GAP domain of gyp1p"/>
    <property type="match status" value="1"/>
</dbReference>
<dbReference type="InterPro" id="IPR000195">
    <property type="entry name" value="Rab-GAP-TBC_dom"/>
</dbReference>
<dbReference type="SMART" id="SM00164">
    <property type="entry name" value="TBC"/>
    <property type="match status" value="1"/>
</dbReference>
<dbReference type="EMBL" id="JBGFUD010000466">
    <property type="protein sequence ID" value="MFH4974583.1"/>
    <property type="molecule type" value="Genomic_DNA"/>
</dbReference>
<feature type="compositionally biased region" description="Polar residues" evidence="1">
    <location>
        <begin position="680"/>
        <end position="690"/>
    </location>
</feature>
<dbReference type="Gene3D" id="1.10.8.270">
    <property type="entry name" value="putative rabgap domain of human tbc1 domain family member 14 like domains"/>
    <property type="match status" value="1"/>
</dbReference>